<reference evidence="1 2" key="1">
    <citation type="submission" date="2019-09" db="EMBL/GenBank/DDBJ databases">
        <title>Bird 10,000 Genomes (B10K) Project - Family phase.</title>
        <authorList>
            <person name="Zhang G."/>
        </authorList>
    </citation>
    <scope>NUCLEOTIDE SEQUENCE [LARGE SCALE GENOMIC DNA]</scope>
    <source>
        <strain evidence="1">B10K-DU-029-46</strain>
    </source>
</reference>
<dbReference type="EMBL" id="VZTY01002102">
    <property type="protein sequence ID" value="NXU47733.1"/>
    <property type="molecule type" value="Genomic_DNA"/>
</dbReference>
<organism evidence="1 2">
    <name type="scientific">Turnix velox</name>
    <name type="common">Little buttonquail</name>
    <dbReference type="NCBI Taxonomy" id="2529409"/>
    <lineage>
        <taxon>Eukaryota</taxon>
        <taxon>Metazoa</taxon>
        <taxon>Chordata</taxon>
        <taxon>Craniata</taxon>
        <taxon>Vertebrata</taxon>
        <taxon>Euteleostomi</taxon>
        <taxon>Archelosauria</taxon>
        <taxon>Archosauria</taxon>
        <taxon>Dinosauria</taxon>
        <taxon>Saurischia</taxon>
        <taxon>Theropoda</taxon>
        <taxon>Coelurosauria</taxon>
        <taxon>Aves</taxon>
        <taxon>Neognathae</taxon>
        <taxon>Neoaves</taxon>
        <taxon>Charadriiformes</taxon>
        <taxon>Turnicidae</taxon>
        <taxon>Turnix</taxon>
    </lineage>
</organism>
<dbReference type="InterPro" id="IPR036179">
    <property type="entry name" value="Ig-like_dom_sf"/>
</dbReference>
<feature type="non-terminal residue" evidence="1">
    <location>
        <position position="87"/>
    </location>
</feature>
<feature type="non-terminal residue" evidence="1">
    <location>
        <position position="1"/>
    </location>
</feature>
<dbReference type="OrthoDB" id="9426090at2759"/>
<sequence length="87" mass="9347">GLWAQPRLLEAGGGLRAPGDSLLLSCHGEGLPSADRAVWWYRQSASGSLEWVSLILYARYGTGKFYGTAVEGRATVVGDDFRSESSL</sequence>
<keyword evidence="2" id="KW-1185">Reference proteome</keyword>
<evidence type="ECO:0000313" key="2">
    <source>
        <dbReference type="Proteomes" id="UP000582182"/>
    </source>
</evidence>
<comment type="caution">
    <text evidence="1">The sequence shown here is derived from an EMBL/GenBank/DDBJ whole genome shotgun (WGS) entry which is preliminary data.</text>
</comment>
<protein>
    <submittedName>
        <fullName evidence="1">HV349 protein</fullName>
    </submittedName>
</protein>
<evidence type="ECO:0000313" key="1">
    <source>
        <dbReference type="EMBL" id="NXU47733.1"/>
    </source>
</evidence>
<dbReference type="PANTHER" id="PTHR23266">
    <property type="entry name" value="IMMUNOGLOBULIN HEAVY CHAIN"/>
    <property type="match status" value="1"/>
</dbReference>
<gene>
    <name evidence="1" type="primary">Ighv349_1</name>
    <name evidence="1" type="ORF">TURVEL_R02907</name>
</gene>
<name>A0A7L3L1M8_9CHAR</name>
<dbReference type="Gene3D" id="2.60.40.10">
    <property type="entry name" value="Immunoglobulins"/>
    <property type="match status" value="1"/>
</dbReference>
<dbReference type="AlphaFoldDB" id="A0A7L3L1M8"/>
<dbReference type="Proteomes" id="UP000582182">
    <property type="component" value="Unassembled WGS sequence"/>
</dbReference>
<proteinExistence type="predicted"/>
<dbReference type="SUPFAM" id="SSF48726">
    <property type="entry name" value="Immunoglobulin"/>
    <property type="match status" value="1"/>
</dbReference>
<dbReference type="InterPro" id="IPR013783">
    <property type="entry name" value="Ig-like_fold"/>
</dbReference>
<accession>A0A7L3L1M8</accession>
<dbReference type="InterPro" id="IPR050199">
    <property type="entry name" value="IgHV"/>
</dbReference>